<name>A0ABP8MYW2_9BACT</name>
<dbReference type="PANTHER" id="PTHR43685">
    <property type="entry name" value="GLYCOSYLTRANSFERASE"/>
    <property type="match status" value="1"/>
</dbReference>
<feature type="domain" description="Glycosyltransferase 2-like" evidence="1">
    <location>
        <begin position="7"/>
        <end position="139"/>
    </location>
</feature>
<gene>
    <name evidence="2" type="ORF">GCM10023156_34710</name>
</gene>
<dbReference type="RefSeq" id="WP_345324048.1">
    <property type="nucleotide sequence ID" value="NZ_BAABGA010000041.1"/>
</dbReference>
<comment type="caution">
    <text evidence="2">The sequence shown here is derived from an EMBL/GenBank/DDBJ whole genome shotgun (WGS) entry which is preliminary data.</text>
</comment>
<proteinExistence type="predicted"/>
<evidence type="ECO:0000313" key="3">
    <source>
        <dbReference type="Proteomes" id="UP001500840"/>
    </source>
</evidence>
<dbReference type="Pfam" id="PF00535">
    <property type="entry name" value="Glycos_transf_2"/>
    <property type="match status" value="1"/>
</dbReference>
<reference evidence="3" key="1">
    <citation type="journal article" date="2019" name="Int. J. Syst. Evol. Microbiol.">
        <title>The Global Catalogue of Microorganisms (GCM) 10K type strain sequencing project: providing services to taxonomists for standard genome sequencing and annotation.</title>
        <authorList>
            <consortium name="The Broad Institute Genomics Platform"/>
            <consortium name="The Broad Institute Genome Sequencing Center for Infectious Disease"/>
            <person name="Wu L."/>
            <person name="Ma J."/>
        </authorList>
    </citation>
    <scope>NUCLEOTIDE SEQUENCE [LARGE SCALE GENOMIC DNA]</scope>
    <source>
        <strain evidence="3">JCM 17759</strain>
    </source>
</reference>
<protein>
    <recommendedName>
        <fullName evidence="1">Glycosyltransferase 2-like domain-containing protein</fullName>
    </recommendedName>
</protein>
<dbReference type="Proteomes" id="UP001500840">
    <property type="component" value="Unassembled WGS sequence"/>
</dbReference>
<dbReference type="InterPro" id="IPR050834">
    <property type="entry name" value="Glycosyltransf_2"/>
</dbReference>
<dbReference type="InterPro" id="IPR001173">
    <property type="entry name" value="Glyco_trans_2-like"/>
</dbReference>
<sequence length="340" mass="39002">MTKPDISIVICTHKRPDMLKDALSSLIRQETDGEFTYEVLVVFSSCPIEQELIDELQQQTDAPLRAVMQTRPGQVAARNLGLDEAHGEWIANFDDDQIAEPYWLKELWKTAVEHQCECVGGALQLHFPDGCDRELTPKMQRMLGATVPWDTVRPYTDQQGPGSGNQMLHRRVFEKLGKYDESFTLRGYDTDMYRRIRMAGFKSWFNPRALGYHVTPSSRLEDQYFKETSLHNGWSFSRRDQLERGSLKTLLIAAARAAQSALLIWPGLLVSRISGGSSDNIDRPIQLWRNEGYIRCTLHALSPKMFPQRRFFDRYEFRPEVRMAKLAKASVVTEPVTTQA</sequence>
<dbReference type="PANTHER" id="PTHR43685:SF2">
    <property type="entry name" value="GLYCOSYLTRANSFERASE 2-LIKE DOMAIN-CONTAINING PROTEIN"/>
    <property type="match status" value="1"/>
</dbReference>
<dbReference type="EMBL" id="BAABGA010000041">
    <property type="protein sequence ID" value="GAA4457626.1"/>
    <property type="molecule type" value="Genomic_DNA"/>
</dbReference>
<keyword evidence="3" id="KW-1185">Reference proteome</keyword>
<evidence type="ECO:0000313" key="2">
    <source>
        <dbReference type="EMBL" id="GAA4457626.1"/>
    </source>
</evidence>
<accession>A0ABP8MYW2</accession>
<dbReference type="Gene3D" id="3.90.550.10">
    <property type="entry name" value="Spore Coat Polysaccharide Biosynthesis Protein SpsA, Chain A"/>
    <property type="match status" value="1"/>
</dbReference>
<organism evidence="2 3">
    <name type="scientific">Novipirellula rosea</name>
    <dbReference type="NCBI Taxonomy" id="1031540"/>
    <lineage>
        <taxon>Bacteria</taxon>
        <taxon>Pseudomonadati</taxon>
        <taxon>Planctomycetota</taxon>
        <taxon>Planctomycetia</taxon>
        <taxon>Pirellulales</taxon>
        <taxon>Pirellulaceae</taxon>
        <taxon>Novipirellula</taxon>
    </lineage>
</organism>
<evidence type="ECO:0000259" key="1">
    <source>
        <dbReference type="Pfam" id="PF00535"/>
    </source>
</evidence>
<dbReference type="InterPro" id="IPR029044">
    <property type="entry name" value="Nucleotide-diphossugar_trans"/>
</dbReference>
<dbReference type="CDD" id="cd00761">
    <property type="entry name" value="Glyco_tranf_GTA_type"/>
    <property type="match status" value="1"/>
</dbReference>
<dbReference type="SUPFAM" id="SSF53448">
    <property type="entry name" value="Nucleotide-diphospho-sugar transferases"/>
    <property type="match status" value="1"/>
</dbReference>